<sequence>MHAVTTKTTKAPPPVPSLLTLARLATASAREPSRCPVPPGRETPLFWTSAAVIGCLLLTAGRRTASGLALDLPHRLLTREFGRGRVARFEDIDFPPSLTHEPTRRFLRETGLPEDAFPLSADTDGMALPTLAEHYGAHSPDAPAHLVRLGRLCDGADVVVDGATGEVSTWHPADPAPRPLTPDVSTLVFSVWLLHRTAAVEAVAGFEPT</sequence>
<dbReference type="AlphaFoldDB" id="A0A369UZ81"/>
<comment type="caution">
    <text evidence="1">The sequence shown here is derived from an EMBL/GenBank/DDBJ whole genome shotgun (WGS) entry which is preliminary data.</text>
</comment>
<dbReference type="EMBL" id="QQBH01000023">
    <property type="protein sequence ID" value="RDD85801.1"/>
    <property type="molecule type" value="Genomic_DNA"/>
</dbReference>
<evidence type="ECO:0000313" key="2">
    <source>
        <dbReference type="Proteomes" id="UP000253742"/>
    </source>
</evidence>
<gene>
    <name evidence="1" type="ORF">DVZ84_28250</name>
</gene>
<organism evidence="1 2">
    <name type="scientific">Streptomyces parvulus</name>
    <dbReference type="NCBI Taxonomy" id="146923"/>
    <lineage>
        <taxon>Bacteria</taxon>
        <taxon>Bacillati</taxon>
        <taxon>Actinomycetota</taxon>
        <taxon>Actinomycetes</taxon>
        <taxon>Kitasatosporales</taxon>
        <taxon>Streptomycetaceae</taxon>
        <taxon>Streptomyces</taxon>
    </lineage>
</organism>
<dbReference type="RefSeq" id="WP_114531620.1">
    <property type="nucleotide sequence ID" value="NZ_JBIBID010000002.1"/>
</dbReference>
<dbReference type="InterPro" id="IPR025851">
    <property type="entry name" value="SUKH-4"/>
</dbReference>
<dbReference type="Proteomes" id="UP000253742">
    <property type="component" value="Unassembled WGS sequence"/>
</dbReference>
<dbReference type="STRING" id="146923.Spa2297_12690"/>
<dbReference type="Pfam" id="PF14435">
    <property type="entry name" value="SUKH-4"/>
    <property type="match status" value="1"/>
</dbReference>
<dbReference type="OrthoDB" id="4323058at2"/>
<name>A0A369UZ81_9ACTN</name>
<reference evidence="1 2" key="1">
    <citation type="submission" date="2018-07" db="EMBL/GenBank/DDBJ databases">
        <title>Genome guided investigation of antibiotics producing actinomycetales strain isolated from a Macau mangrove ecosystem.</title>
        <authorList>
            <person name="Hu D."/>
        </authorList>
    </citation>
    <scope>NUCLEOTIDE SEQUENCE [LARGE SCALE GENOMIC DNA]</scope>
    <source>
        <strain evidence="1 2">2297</strain>
    </source>
</reference>
<accession>A0A369UZ81</accession>
<evidence type="ECO:0000313" key="1">
    <source>
        <dbReference type="EMBL" id="RDD85801.1"/>
    </source>
</evidence>
<evidence type="ECO:0008006" key="3">
    <source>
        <dbReference type="Google" id="ProtNLM"/>
    </source>
</evidence>
<proteinExistence type="predicted"/>
<protein>
    <recommendedName>
        <fullName evidence="3">SUKH-4 immunity protein of toxin-antitoxin system</fullName>
    </recommendedName>
</protein>